<gene>
    <name evidence="2" type="ORF">SVIM_LOCUS444970</name>
</gene>
<accession>A0A6N2N663</accession>
<evidence type="ECO:0000256" key="1">
    <source>
        <dbReference type="SAM" id="MobiDB-lite"/>
    </source>
</evidence>
<sequence>MNYKNRHHILFKKDHQHGPSGLAKVSIASSSPSKKTEGERHEGEPLLISFSSLLSSLLDKLLLQPLKVMMSA</sequence>
<name>A0A6N2N663_SALVM</name>
<evidence type="ECO:0000313" key="2">
    <source>
        <dbReference type="EMBL" id="VFU60124.1"/>
    </source>
</evidence>
<dbReference type="EMBL" id="CAADRP010002041">
    <property type="protein sequence ID" value="VFU60124.1"/>
    <property type="molecule type" value="Genomic_DNA"/>
</dbReference>
<feature type="region of interest" description="Disordered" evidence="1">
    <location>
        <begin position="13"/>
        <end position="42"/>
    </location>
</feature>
<protein>
    <submittedName>
        <fullName evidence="2">Uncharacterized protein</fullName>
    </submittedName>
</protein>
<dbReference type="AlphaFoldDB" id="A0A6N2N663"/>
<reference evidence="2" key="1">
    <citation type="submission" date="2019-03" db="EMBL/GenBank/DDBJ databases">
        <authorList>
            <person name="Mank J."/>
            <person name="Almeida P."/>
        </authorList>
    </citation>
    <scope>NUCLEOTIDE SEQUENCE</scope>
    <source>
        <strain evidence="2">78183</strain>
    </source>
</reference>
<proteinExistence type="predicted"/>
<organism evidence="2">
    <name type="scientific">Salix viminalis</name>
    <name type="common">Common osier</name>
    <name type="synonym">Basket willow</name>
    <dbReference type="NCBI Taxonomy" id="40686"/>
    <lineage>
        <taxon>Eukaryota</taxon>
        <taxon>Viridiplantae</taxon>
        <taxon>Streptophyta</taxon>
        <taxon>Embryophyta</taxon>
        <taxon>Tracheophyta</taxon>
        <taxon>Spermatophyta</taxon>
        <taxon>Magnoliopsida</taxon>
        <taxon>eudicotyledons</taxon>
        <taxon>Gunneridae</taxon>
        <taxon>Pentapetalae</taxon>
        <taxon>rosids</taxon>
        <taxon>fabids</taxon>
        <taxon>Malpighiales</taxon>
        <taxon>Salicaceae</taxon>
        <taxon>Saliceae</taxon>
        <taxon>Salix</taxon>
    </lineage>
</organism>